<keyword evidence="3" id="KW-1185">Reference proteome</keyword>
<dbReference type="SUPFAM" id="SSF54695">
    <property type="entry name" value="POZ domain"/>
    <property type="match status" value="1"/>
</dbReference>
<sequence>MTEFFKKLSQDFTQLLENEYGYDTIVEVGEQQNTHLFKVHSAILYQRSPYFHQKLTNTNKKNNAIEIKLPHVSAETFTIIIKYIYGGIVSLENFEASFIFKLLMEALFVYDLLYKRH</sequence>
<gene>
    <name evidence="2" type="ORF">C2G38_2177583</name>
</gene>
<feature type="domain" description="BTB" evidence="1">
    <location>
        <begin position="22"/>
        <end position="93"/>
    </location>
</feature>
<proteinExistence type="predicted"/>
<dbReference type="PROSITE" id="PS50097">
    <property type="entry name" value="BTB"/>
    <property type="match status" value="1"/>
</dbReference>
<dbReference type="Pfam" id="PF00651">
    <property type="entry name" value="BTB"/>
    <property type="match status" value="1"/>
</dbReference>
<dbReference type="Gene3D" id="3.30.710.10">
    <property type="entry name" value="Potassium Channel Kv1.1, Chain A"/>
    <property type="match status" value="1"/>
</dbReference>
<dbReference type="InterPro" id="IPR000210">
    <property type="entry name" value="BTB/POZ_dom"/>
</dbReference>
<evidence type="ECO:0000259" key="1">
    <source>
        <dbReference type="PROSITE" id="PS50097"/>
    </source>
</evidence>
<dbReference type="SMART" id="SM00225">
    <property type="entry name" value="BTB"/>
    <property type="match status" value="1"/>
</dbReference>
<comment type="caution">
    <text evidence="2">The sequence shown here is derived from an EMBL/GenBank/DDBJ whole genome shotgun (WGS) entry which is preliminary data.</text>
</comment>
<reference evidence="2 3" key="1">
    <citation type="submission" date="2018-06" db="EMBL/GenBank/DDBJ databases">
        <title>Comparative genomics reveals the genomic features of Rhizophagus irregularis, R. cerebriforme, R. diaphanum and Gigaspora rosea, and their symbiotic lifestyle signature.</title>
        <authorList>
            <person name="Morin E."/>
            <person name="San Clemente H."/>
            <person name="Chen E.C.H."/>
            <person name="De La Providencia I."/>
            <person name="Hainaut M."/>
            <person name="Kuo A."/>
            <person name="Kohler A."/>
            <person name="Murat C."/>
            <person name="Tang N."/>
            <person name="Roy S."/>
            <person name="Loubradou J."/>
            <person name="Henrissat B."/>
            <person name="Grigoriev I.V."/>
            <person name="Corradi N."/>
            <person name="Roux C."/>
            <person name="Martin F.M."/>
        </authorList>
    </citation>
    <scope>NUCLEOTIDE SEQUENCE [LARGE SCALE GENOMIC DNA]</scope>
    <source>
        <strain evidence="2 3">DAOM 194757</strain>
    </source>
</reference>
<dbReference type="EMBL" id="QKWP01000380">
    <property type="protein sequence ID" value="RIB21096.1"/>
    <property type="molecule type" value="Genomic_DNA"/>
</dbReference>
<dbReference type="CDD" id="cd18186">
    <property type="entry name" value="BTB_POZ_ZBTB_KLHL-like"/>
    <property type="match status" value="1"/>
</dbReference>
<dbReference type="AlphaFoldDB" id="A0A397VPI0"/>
<accession>A0A397VPI0</accession>
<dbReference type="OrthoDB" id="6359816at2759"/>
<organism evidence="2 3">
    <name type="scientific">Gigaspora rosea</name>
    <dbReference type="NCBI Taxonomy" id="44941"/>
    <lineage>
        <taxon>Eukaryota</taxon>
        <taxon>Fungi</taxon>
        <taxon>Fungi incertae sedis</taxon>
        <taxon>Mucoromycota</taxon>
        <taxon>Glomeromycotina</taxon>
        <taxon>Glomeromycetes</taxon>
        <taxon>Diversisporales</taxon>
        <taxon>Gigasporaceae</taxon>
        <taxon>Gigaspora</taxon>
    </lineage>
</organism>
<name>A0A397VPI0_9GLOM</name>
<protein>
    <submittedName>
        <fullName evidence="2">BTB/POZ protein</fullName>
    </submittedName>
</protein>
<evidence type="ECO:0000313" key="2">
    <source>
        <dbReference type="EMBL" id="RIB21096.1"/>
    </source>
</evidence>
<evidence type="ECO:0000313" key="3">
    <source>
        <dbReference type="Proteomes" id="UP000266673"/>
    </source>
</evidence>
<dbReference type="InterPro" id="IPR011333">
    <property type="entry name" value="SKP1/BTB/POZ_sf"/>
</dbReference>
<dbReference type="Proteomes" id="UP000266673">
    <property type="component" value="Unassembled WGS sequence"/>
</dbReference>